<keyword evidence="1" id="KW-0812">Transmembrane</keyword>
<keyword evidence="1" id="KW-0472">Membrane</keyword>
<keyword evidence="1" id="KW-1133">Transmembrane helix</keyword>
<organism evidence="2 3">
    <name type="scientific">Vibrio anguillarum</name>
    <name type="common">Listonella anguillarum</name>
    <dbReference type="NCBI Taxonomy" id="55601"/>
    <lineage>
        <taxon>Bacteria</taxon>
        <taxon>Pseudomonadati</taxon>
        <taxon>Pseudomonadota</taxon>
        <taxon>Gammaproteobacteria</taxon>
        <taxon>Vibrionales</taxon>
        <taxon>Vibrionaceae</taxon>
        <taxon>Vibrio</taxon>
    </lineage>
</organism>
<evidence type="ECO:0000313" key="2">
    <source>
        <dbReference type="EMBL" id="AZS26397.1"/>
    </source>
</evidence>
<protein>
    <submittedName>
        <fullName evidence="2">Uncharacterized protein</fullName>
    </submittedName>
</protein>
<sequence length="92" mass="10128">MIDSTIIAATIEGVLNVLATAIPSVVAIKYAKQFLGTKRANKTALSALKEIRFLRAVEQAYQDKTQVNSRTIRQSVTKEQAYTAQSYSLPHS</sequence>
<evidence type="ECO:0000313" key="3">
    <source>
        <dbReference type="Proteomes" id="UP000256923"/>
    </source>
</evidence>
<proteinExistence type="predicted"/>
<dbReference type="RefSeq" id="WP_116285218.1">
    <property type="nucleotide sequence ID" value="NZ_CP034672.1"/>
</dbReference>
<name>A0A7U6FSB2_VIBAN</name>
<accession>A0A7U6FSB2</accession>
<reference evidence="2 3" key="1">
    <citation type="submission" date="2018-12" db="EMBL/GenBank/DDBJ databases">
        <title>Characterization and Draft Genome of Vibrio anguillarum J360 Marine Pathogen Isolated from an Outbreak in Lumpfish (Cyclopterus lumpus).</title>
        <authorList>
            <person name="Vasquez J.I."/>
            <person name="Cao T."/>
            <person name="Chakraborty S."/>
            <person name="Gnanagobal H."/>
            <person name="Wescot J."/>
            <person name="Boyce D."/>
            <person name="Santander J."/>
        </authorList>
    </citation>
    <scope>NUCLEOTIDE SEQUENCE [LARGE SCALE GENOMIC DNA]</scope>
    <source>
        <strain evidence="2 3">J360</strain>
    </source>
</reference>
<dbReference type="Proteomes" id="UP000256923">
    <property type="component" value="Chromosome 1"/>
</dbReference>
<evidence type="ECO:0000256" key="1">
    <source>
        <dbReference type="SAM" id="Phobius"/>
    </source>
</evidence>
<dbReference type="EMBL" id="CP034672">
    <property type="protein sequence ID" value="AZS26397.1"/>
    <property type="molecule type" value="Genomic_DNA"/>
</dbReference>
<feature type="transmembrane region" description="Helical" evidence="1">
    <location>
        <begin position="6"/>
        <end position="28"/>
    </location>
</feature>
<dbReference type="AlphaFoldDB" id="A0A7U6FSB2"/>
<gene>
    <name evidence="2" type="ORF">DYL72_15955</name>
</gene>